<dbReference type="RefSeq" id="XP_022659990.1">
    <property type="nucleotide sequence ID" value="XM_022804255.1"/>
</dbReference>
<dbReference type="AlphaFoldDB" id="A0A7M7K0L7"/>
<evidence type="ECO:0000256" key="7">
    <source>
        <dbReference type="SAM" id="MobiDB-lite"/>
    </source>
</evidence>
<dbReference type="OrthoDB" id="5966927at2759"/>
<evidence type="ECO:0000256" key="3">
    <source>
        <dbReference type="ARBA" id="ARBA00022692"/>
    </source>
</evidence>
<evidence type="ECO:0000256" key="5">
    <source>
        <dbReference type="ARBA" id="ARBA00023136"/>
    </source>
</evidence>
<sequence length="624" mass="69747">MSLEVLKGWWLHLTNSWHRTTAATDWSQDVLKPDHMTIVVSALTASAVLVIVICKFLWPVLPVRVRCWFCGGLNRLPLANRNHFDCLHCEQYNGFSALGDYNKDIPAQRDPRMNVFSVGATPSGKTLKMYHNGLCELCNHRQAIKVKCRNQFEPKDSVNEETEFKEYCRRLETIHPLCTACKNHVRTRLAYQDAKLLPHVMSLEASRWYRRLERFINSELTELIVCAISAISFAPLFDEGWTRLVPFSAALVLILSGVVHNRALLWTIILRSVSVAVQLTMNGSTLLPVVTSKIVHPLSLTVLNAFSIVCGLVAFVKPIESFIARLCGRKRPLLKATFTALPDLSKALAPLLSPAYRTFLRTRDWTSWAPFDLGSRISSLSLGSARRSSPGFGMSASTFGPIKPASTPRAYSDLISGLFGGRRSSGARSNRLESLCNISPFENASGPPRNASVLRPSRLSDLFDRRQNNERKRQKCSIKQSQFFEENYNNLTPPPSQDSSLTSSEESVYPSASRQANSFYNTPTQYQRSWPHTEIRSGLNGLVSGKSEYKDWDARTTHTVYSTVIHEHNGSSAKALWAIAFLLATALLKLCWADLTSLGNAVFMYSATLAKYFSLNGDVVCPAQ</sequence>
<feature type="region of interest" description="Disordered" evidence="7">
    <location>
        <begin position="438"/>
        <end position="507"/>
    </location>
</feature>
<dbReference type="Pfam" id="PF09779">
    <property type="entry name" value="Ima1_N"/>
    <property type="match status" value="1"/>
</dbReference>
<feature type="compositionally biased region" description="Basic and acidic residues" evidence="7">
    <location>
        <begin position="461"/>
        <end position="471"/>
    </location>
</feature>
<protein>
    <recommendedName>
        <fullName evidence="9">Ima1 N-terminal domain-containing protein</fullName>
    </recommendedName>
</protein>
<evidence type="ECO:0000256" key="6">
    <source>
        <dbReference type="ARBA" id="ARBA00023242"/>
    </source>
</evidence>
<dbReference type="InParanoid" id="A0A7M7K0L7"/>
<dbReference type="InterPro" id="IPR040041">
    <property type="entry name" value="TMEM201"/>
</dbReference>
<keyword evidence="11" id="KW-1185">Reference proteome</keyword>
<dbReference type="GO" id="GO:0005521">
    <property type="term" value="F:lamin binding"/>
    <property type="evidence" value="ECO:0007669"/>
    <property type="project" value="TreeGrafter"/>
</dbReference>
<dbReference type="GO" id="GO:0005637">
    <property type="term" value="C:nuclear inner membrane"/>
    <property type="evidence" value="ECO:0007669"/>
    <property type="project" value="UniProtKB-SubCell"/>
</dbReference>
<keyword evidence="3 8" id="KW-0812">Transmembrane</keyword>
<dbReference type="GeneID" id="111249849"/>
<keyword evidence="5 8" id="KW-0472">Membrane</keyword>
<reference evidence="10" key="1">
    <citation type="submission" date="2021-01" db="UniProtKB">
        <authorList>
            <consortium name="EnsemblMetazoa"/>
        </authorList>
    </citation>
    <scope>IDENTIFICATION</scope>
</reference>
<accession>A0A7M7K0L7</accession>
<proteinExistence type="inferred from homology"/>
<evidence type="ECO:0000313" key="10">
    <source>
        <dbReference type="EnsemblMetazoa" id="XP_022659990"/>
    </source>
</evidence>
<feature type="domain" description="Ima1 N-terminal" evidence="9">
    <location>
        <begin position="65"/>
        <end position="185"/>
    </location>
</feature>
<dbReference type="Proteomes" id="UP000594260">
    <property type="component" value="Unplaced"/>
</dbReference>
<evidence type="ECO:0000256" key="1">
    <source>
        <dbReference type="ARBA" id="ARBA00004473"/>
    </source>
</evidence>
<organism evidence="10 11">
    <name type="scientific">Varroa destructor</name>
    <name type="common">Honeybee mite</name>
    <dbReference type="NCBI Taxonomy" id="109461"/>
    <lineage>
        <taxon>Eukaryota</taxon>
        <taxon>Metazoa</taxon>
        <taxon>Ecdysozoa</taxon>
        <taxon>Arthropoda</taxon>
        <taxon>Chelicerata</taxon>
        <taxon>Arachnida</taxon>
        <taxon>Acari</taxon>
        <taxon>Parasitiformes</taxon>
        <taxon>Mesostigmata</taxon>
        <taxon>Gamasina</taxon>
        <taxon>Dermanyssoidea</taxon>
        <taxon>Varroidae</taxon>
        <taxon>Varroa</taxon>
    </lineage>
</organism>
<comment type="subcellular location">
    <subcellularLocation>
        <location evidence="1">Nucleus inner membrane</location>
        <topology evidence="1">Multi-pass membrane protein</topology>
    </subcellularLocation>
</comment>
<keyword evidence="4 8" id="KW-1133">Transmembrane helix</keyword>
<keyword evidence="6" id="KW-0539">Nucleus</keyword>
<feature type="transmembrane region" description="Helical" evidence="8">
    <location>
        <begin position="294"/>
        <end position="316"/>
    </location>
</feature>
<feature type="transmembrane region" description="Helical" evidence="8">
    <location>
        <begin position="36"/>
        <end position="58"/>
    </location>
</feature>
<dbReference type="KEGG" id="vde:111249849"/>
<dbReference type="PANTHER" id="PTHR28646:SF1">
    <property type="entry name" value="TRANSMEMBRANE PROTEIN 201"/>
    <property type="match status" value="1"/>
</dbReference>
<comment type="similarity">
    <text evidence="2">Belongs to the TMEM201 family.</text>
</comment>
<dbReference type="InterPro" id="IPR018617">
    <property type="entry name" value="Ima1_N"/>
</dbReference>
<evidence type="ECO:0000259" key="9">
    <source>
        <dbReference type="Pfam" id="PF09779"/>
    </source>
</evidence>
<evidence type="ECO:0000256" key="4">
    <source>
        <dbReference type="ARBA" id="ARBA00022989"/>
    </source>
</evidence>
<evidence type="ECO:0000313" key="11">
    <source>
        <dbReference type="Proteomes" id="UP000594260"/>
    </source>
</evidence>
<dbReference type="GO" id="GO:0030473">
    <property type="term" value="P:nuclear migration along microtubule"/>
    <property type="evidence" value="ECO:0007669"/>
    <property type="project" value="TreeGrafter"/>
</dbReference>
<dbReference type="EnsemblMetazoa" id="XM_022804255">
    <property type="protein sequence ID" value="XP_022659990"/>
    <property type="gene ID" value="LOC111249849"/>
</dbReference>
<feature type="compositionally biased region" description="Low complexity" evidence="7">
    <location>
        <begin position="497"/>
        <end position="507"/>
    </location>
</feature>
<feature type="compositionally biased region" description="Polar residues" evidence="7">
    <location>
        <begin position="477"/>
        <end position="491"/>
    </location>
</feature>
<evidence type="ECO:0000256" key="8">
    <source>
        <dbReference type="SAM" id="Phobius"/>
    </source>
</evidence>
<dbReference type="GO" id="GO:0051015">
    <property type="term" value="F:actin filament binding"/>
    <property type="evidence" value="ECO:0007669"/>
    <property type="project" value="TreeGrafter"/>
</dbReference>
<dbReference type="PANTHER" id="PTHR28646">
    <property type="entry name" value="TRANSMEMBRANE PROTEIN 201"/>
    <property type="match status" value="1"/>
</dbReference>
<feature type="transmembrane region" description="Helical" evidence="8">
    <location>
        <begin position="220"/>
        <end position="237"/>
    </location>
</feature>
<evidence type="ECO:0000256" key="2">
    <source>
        <dbReference type="ARBA" id="ARBA00007600"/>
    </source>
</evidence>
<name>A0A7M7K0L7_VARDE</name>